<accession>A0A4U8UKX4</accession>
<evidence type="ECO:0000313" key="3">
    <source>
        <dbReference type="EMBL" id="TMS33512.1"/>
    </source>
</evidence>
<dbReference type="EMBL" id="AZBU02000001">
    <property type="protein sequence ID" value="TMS33512.1"/>
    <property type="molecule type" value="Genomic_DNA"/>
</dbReference>
<keyword evidence="4" id="KW-1185">Reference proteome</keyword>
<proteinExistence type="predicted"/>
<feature type="region of interest" description="Disordered" evidence="1">
    <location>
        <begin position="1"/>
        <end position="28"/>
    </location>
</feature>
<protein>
    <submittedName>
        <fullName evidence="3">Uncharacterized protein</fullName>
    </submittedName>
</protein>
<keyword evidence="2" id="KW-0472">Membrane</keyword>
<reference evidence="3 4" key="2">
    <citation type="journal article" date="2019" name="G3 (Bethesda)">
        <title>Hybrid Assembly of the Genome of the Entomopathogenic Nematode Steinernema carpocapsae Identifies the X-Chromosome.</title>
        <authorList>
            <person name="Serra L."/>
            <person name="Macchietto M."/>
            <person name="Macias-Munoz A."/>
            <person name="McGill C.J."/>
            <person name="Rodriguez I.M."/>
            <person name="Rodriguez B."/>
            <person name="Murad R."/>
            <person name="Mortazavi A."/>
        </authorList>
    </citation>
    <scope>NUCLEOTIDE SEQUENCE [LARGE SCALE GENOMIC DNA]</scope>
    <source>
        <strain evidence="3 4">ALL</strain>
    </source>
</reference>
<reference evidence="3 4" key="1">
    <citation type="journal article" date="2015" name="Genome Biol.">
        <title>Comparative genomics of Steinernema reveals deeply conserved gene regulatory networks.</title>
        <authorList>
            <person name="Dillman A.R."/>
            <person name="Macchietto M."/>
            <person name="Porter C.F."/>
            <person name="Rogers A."/>
            <person name="Williams B."/>
            <person name="Antoshechkin I."/>
            <person name="Lee M.M."/>
            <person name="Goodwin Z."/>
            <person name="Lu X."/>
            <person name="Lewis E.E."/>
            <person name="Goodrich-Blair H."/>
            <person name="Stock S.P."/>
            <person name="Adams B.J."/>
            <person name="Sternberg P.W."/>
            <person name="Mortazavi A."/>
        </authorList>
    </citation>
    <scope>NUCLEOTIDE SEQUENCE [LARGE SCALE GENOMIC DNA]</scope>
    <source>
        <strain evidence="3 4">ALL</strain>
    </source>
</reference>
<organism evidence="3 4">
    <name type="scientific">Steinernema carpocapsae</name>
    <name type="common">Entomopathogenic nematode</name>
    <dbReference type="NCBI Taxonomy" id="34508"/>
    <lineage>
        <taxon>Eukaryota</taxon>
        <taxon>Metazoa</taxon>
        <taxon>Ecdysozoa</taxon>
        <taxon>Nematoda</taxon>
        <taxon>Chromadorea</taxon>
        <taxon>Rhabditida</taxon>
        <taxon>Tylenchina</taxon>
        <taxon>Panagrolaimomorpha</taxon>
        <taxon>Strongyloidoidea</taxon>
        <taxon>Steinernematidae</taxon>
        <taxon>Steinernema</taxon>
    </lineage>
</organism>
<keyword evidence="2" id="KW-0812">Transmembrane</keyword>
<dbReference type="Proteomes" id="UP000298663">
    <property type="component" value="Unassembled WGS sequence"/>
</dbReference>
<dbReference type="AlphaFoldDB" id="A0A4U8UKX4"/>
<evidence type="ECO:0000256" key="1">
    <source>
        <dbReference type="SAM" id="MobiDB-lite"/>
    </source>
</evidence>
<feature type="compositionally biased region" description="Basic and acidic residues" evidence="1">
    <location>
        <begin position="565"/>
        <end position="576"/>
    </location>
</feature>
<keyword evidence="2" id="KW-1133">Transmembrane helix</keyword>
<feature type="region of interest" description="Disordered" evidence="1">
    <location>
        <begin position="541"/>
        <end position="577"/>
    </location>
</feature>
<evidence type="ECO:0000313" key="4">
    <source>
        <dbReference type="Proteomes" id="UP000298663"/>
    </source>
</evidence>
<gene>
    <name evidence="3" type="ORF">L596_001244</name>
</gene>
<comment type="caution">
    <text evidence="3">The sequence shown here is derived from an EMBL/GenBank/DDBJ whole genome shotgun (WGS) entry which is preliminary data.</text>
</comment>
<sequence>MKKRIRPPLPFNRPSLDQDDTRVEEVTDRPVTEMTNVSATTGNNDLPPAFGEISTSHKDAKVWRTPSHPSLPVTPDTATANTSMVQRGVKRKVRQNLPYLELSKDVPDAFALPPRIINILTPEEATFSDAYTLELKAFASQLENLTLLDFTHLKIRRHICRARYNIMHTIENMKKWLDPTRSGRDPVVVDKVGKEYVVLDGCVRIQILLDIYASFKPDRIAHILDDTDAEGPVDSHVAHICSKFNVKNWTEIRVFVRPEDMPMDDLVLVPLAVYRNIASRSGVSVFKAAKCVRVMYAKISSGESRLKQHERIQIPSLALFLINVIFSMVGFEFAFIVRIMEGIRDLIRMPEEALEVLEDMLLKIADGELAFGGKSFVFAHDGDVAELTSFGPSDVPWVDEASLRRNHHSSPEFWNFVPSVFRHVTCEEQTALGHAVDNIFNVFLDSAEPSLYVCVVEAFLLLKIFEAGQCRAYYRYSNRVMQYCKEKRHGWSQLLGMPSLWLARGEEFDKGNHDASQLVRPSFKEALRLLIAKSKADIPSPIAASDAPGRCETKRDSSGNPSYDVDIRSGDQEDSRSQMQVFSPLAMPSKLTVTPKRQGSKRRGIRNRSRLVHISTTKRRGELRKALDPARISLMDPLTTTRQLHLGSRLNEHEEISFSESSPLSLRSLPMDVAVHGQPPEIFYVDKKGATNVRALVSESISKIEASACSRLETNDVIVALVVDRDVARNESFSRLFRVCFTYDMFTVDLPFTSTAAVHALFLVPLRVLSEIGRDPKFASSHPYEVIIPPTVLAVLKDLPRTSLNGPAHIQYVAKSADFVHKGHLSFSTAK</sequence>
<evidence type="ECO:0000256" key="2">
    <source>
        <dbReference type="SAM" id="Phobius"/>
    </source>
</evidence>
<feature type="compositionally biased region" description="Basic and acidic residues" evidence="1">
    <location>
        <begin position="19"/>
        <end position="28"/>
    </location>
</feature>
<feature type="transmembrane region" description="Helical" evidence="2">
    <location>
        <begin position="317"/>
        <end position="340"/>
    </location>
</feature>
<name>A0A4U8UKX4_STECR</name>